<evidence type="ECO:0000256" key="1">
    <source>
        <dbReference type="SAM" id="MobiDB-lite"/>
    </source>
</evidence>
<name>A0A1B0ZJR3_9MICO</name>
<evidence type="ECO:0000313" key="3">
    <source>
        <dbReference type="Proteomes" id="UP000092596"/>
    </source>
</evidence>
<gene>
    <name evidence="2" type="ORF">DAD186_17140</name>
</gene>
<protein>
    <recommendedName>
        <fullName evidence="4">Molecular chaperone GrpE</fullName>
    </recommendedName>
</protein>
<dbReference type="KEGG" id="dva:DAD186_17140"/>
<feature type="compositionally biased region" description="Basic residues" evidence="1">
    <location>
        <begin position="96"/>
        <end position="106"/>
    </location>
</feature>
<evidence type="ECO:0000313" key="2">
    <source>
        <dbReference type="EMBL" id="ANP28264.1"/>
    </source>
</evidence>
<dbReference type="Proteomes" id="UP000092596">
    <property type="component" value="Chromosome"/>
</dbReference>
<accession>A0A1B0ZJR3</accession>
<reference evidence="2 3" key="1">
    <citation type="submission" date="2015-06" db="EMBL/GenBank/DDBJ databases">
        <title>Investigation of pathophysiology for high-risk pregnancy and development of treatment modality based on it.</title>
        <authorList>
            <person name="Kim B.-C."/>
            <person name="Lim S."/>
        </authorList>
    </citation>
    <scope>NUCLEOTIDE SEQUENCE [LARGE SCALE GENOMIC DNA]</scope>
    <source>
        <strain evidence="2 3">AD1-86</strain>
    </source>
</reference>
<sequence length="113" mass="12339">MRYAVDMSTSTLSRKSVPVDAEMSTFTRDIRTPGTPAREAVEALVGPLPDHLSEAQALSTLLNVARDKVQETANASGYAAYAATLNEEDRAAADHGRKRRHERARRRAEAGTE</sequence>
<proteinExistence type="predicted"/>
<dbReference type="AlphaFoldDB" id="A0A1B0ZJR3"/>
<feature type="region of interest" description="Disordered" evidence="1">
    <location>
        <begin position="90"/>
        <end position="113"/>
    </location>
</feature>
<dbReference type="EMBL" id="CP012117">
    <property type="protein sequence ID" value="ANP28264.1"/>
    <property type="molecule type" value="Genomic_DNA"/>
</dbReference>
<organism evidence="2 3">
    <name type="scientific">Dermabacter vaginalis</name>
    <dbReference type="NCBI Taxonomy" id="1630135"/>
    <lineage>
        <taxon>Bacteria</taxon>
        <taxon>Bacillati</taxon>
        <taxon>Actinomycetota</taxon>
        <taxon>Actinomycetes</taxon>
        <taxon>Micrococcales</taxon>
        <taxon>Dermabacteraceae</taxon>
        <taxon>Dermabacter</taxon>
    </lineage>
</organism>
<dbReference type="STRING" id="1630135.DAD186_17140"/>
<evidence type="ECO:0008006" key="4">
    <source>
        <dbReference type="Google" id="ProtNLM"/>
    </source>
</evidence>